<dbReference type="Pfam" id="PF01678">
    <property type="entry name" value="DAP_epimerase"/>
    <property type="match status" value="1"/>
</dbReference>
<keyword evidence="6" id="KW-0457">Lysine biosynthesis</keyword>
<keyword evidence="4" id="KW-0963">Cytoplasm</keyword>
<dbReference type="SUPFAM" id="SSF54506">
    <property type="entry name" value="Diaminopimelate epimerase-like"/>
    <property type="match status" value="1"/>
</dbReference>
<evidence type="ECO:0000313" key="9">
    <source>
        <dbReference type="EMBL" id="KKK63753.1"/>
    </source>
</evidence>
<evidence type="ECO:0000256" key="4">
    <source>
        <dbReference type="ARBA" id="ARBA00022490"/>
    </source>
</evidence>
<dbReference type="PANTHER" id="PTHR31689:SF0">
    <property type="entry name" value="DIAMINOPIMELATE EPIMERASE"/>
    <property type="match status" value="1"/>
</dbReference>
<organism evidence="9">
    <name type="scientific">marine sediment metagenome</name>
    <dbReference type="NCBI Taxonomy" id="412755"/>
    <lineage>
        <taxon>unclassified sequences</taxon>
        <taxon>metagenomes</taxon>
        <taxon>ecological metagenomes</taxon>
    </lineage>
</organism>
<protein>
    <recommendedName>
        <fullName evidence="3">diaminopimelate epimerase</fullName>
        <ecNumber evidence="3">5.1.1.7</ecNumber>
    </recommendedName>
</protein>
<comment type="caution">
    <text evidence="9">The sequence shown here is derived from an EMBL/GenBank/DDBJ whole genome shotgun (WGS) entry which is preliminary data.</text>
</comment>
<evidence type="ECO:0000256" key="3">
    <source>
        <dbReference type="ARBA" id="ARBA00013080"/>
    </source>
</evidence>
<evidence type="ECO:0000256" key="8">
    <source>
        <dbReference type="ARBA" id="ARBA00051712"/>
    </source>
</evidence>
<dbReference type="EC" id="5.1.1.7" evidence="3"/>
<dbReference type="Gene3D" id="3.10.310.10">
    <property type="entry name" value="Diaminopimelate Epimerase, Chain A, domain 1"/>
    <property type="match status" value="1"/>
</dbReference>
<evidence type="ECO:0000256" key="6">
    <source>
        <dbReference type="ARBA" id="ARBA00023154"/>
    </source>
</evidence>
<name>A0A0F8X4G8_9ZZZZ</name>
<dbReference type="UniPathway" id="UPA00034">
    <property type="reaction ID" value="UER00025"/>
</dbReference>
<comment type="pathway">
    <text evidence="1">Amino-acid biosynthesis; L-lysine biosynthesis via DAP pathway; DL-2,6-diaminopimelate from LL-2,6-diaminopimelate: step 1/1.</text>
</comment>
<evidence type="ECO:0000256" key="5">
    <source>
        <dbReference type="ARBA" id="ARBA00022605"/>
    </source>
</evidence>
<dbReference type="AlphaFoldDB" id="A0A0F8X4G8"/>
<reference evidence="9" key="1">
    <citation type="journal article" date="2015" name="Nature">
        <title>Complex archaea that bridge the gap between prokaryotes and eukaryotes.</title>
        <authorList>
            <person name="Spang A."/>
            <person name="Saw J.H."/>
            <person name="Jorgensen S.L."/>
            <person name="Zaremba-Niedzwiedzka K."/>
            <person name="Martijn J."/>
            <person name="Lind A.E."/>
            <person name="van Eijk R."/>
            <person name="Schleper C."/>
            <person name="Guy L."/>
            <person name="Ettema T.J."/>
        </authorList>
    </citation>
    <scope>NUCLEOTIDE SEQUENCE</scope>
</reference>
<dbReference type="PANTHER" id="PTHR31689">
    <property type="entry name" value="DIAMINOPIMELATE EPIMERASE, CHLOROPLASTIC"/>
    <property type="match status" value="1"/>
</dbReference>
<dbReference type="GO" id="GO:0008837">
    <property type="term" value="F:diaminopimelate epimerase activity"/>
    <property type="evidence" value="ECO:0007669"/>
    <property type="project" value="UniProtKB-EC"/>
</dbReference>
<dbReference type="PROSITE" id="PS01326">
    <property type="entry name" value="DAP_EPIMERASE"/>
    <property type="match status" value="1"/>
</dbReference>
<accession>A0A0F8X4G8</accession>
<dbReference type="InterPro" id="IPR018510">
    <property type="entry name" value="DAP_epimerase_AS"/>
</dbReference>
<dbReference type="InterPro" id="IPR001653">
    <property type="entry name" value="DAP_epimerase_DapF"/>
</dbReference>
<comment type="catalytic activity">
    <reaction evidence="8">
        <text>(2S,6S)-2,6-diaminopimelate = meso-2,6-diaminopimelate</text>
        <dbReference type="Rhea" id="RHEA:15393"/>
        <dbReference type="ChEBI" id="CHEBI:57609"/>
        <dbReference type="ChEBI" id="CHEBI:57791"/>
        <dbReference type="EC" id="5.1.1.7"/>
    </reaction>
</comment>
<keyword evidence="7" id="KW-0413">Isomerase</keyword>
<dbReference type="GO" id="GO:0005829">
    <property type="term" value="C:cytosol"/>
    <property type="evidence" value="ECO:0007669"/>
    <property type="project" value="TreeGrafter"/>
</dbReference>
<feature type="non-terminal residue" evidence="9">
    <location>
        <position position="119"/>
    </location>
</feature>
<comment type="similarity">
    <text evidence="2">Belongs to the diaminopimelate epimerase family.</text>
</comment>
<evidence type="ECO:0000256" key="1">
    <source>
        <dbReference type="ARBA" id="ARBA00005196"/>
    </source>
</evidence>
<dbReference type="FunFam" id="3.10.310.10:FF:000001">
    <property type="entry name" value="Diaminopimelate epimerase"/>
    <property type="match status" value="1"/>
</dbReference>
<dbReference type="NCBIfam" id="TIGR00652">
    <property type="entry name" value="DapF"/>
    <property type="match status" value="1"/>
</dbReference>
<keyword evidence="5" id="KW-0028">Amino-acid biosynthesis</keyword>
<gene>
    <name evidence="9" type="ORF">LCGC14_2991120</name>
</gene>
<sequence>MKFTKMHGLGNDFVVLDARSRPLDLGPERVRAIADRRTGIGCDQVIALEPSRDADVFMRIWNADGGEVGACGNAARCIAALIAEETERSEVSIETEGGVLGAQVNGDDSVTIDMGPPHL</sequence>
<proteinExistence type="inferred from homology"/>
<evidence type="ECO:0000256" key="7">
    <source>
        <dbReference type="ARBA" id="ARBA00023235"/>
    </source>
</evidence>
<dbReference type="EMBL" id="LAZR01061351">
    <property type="protein sequence ID" value="KKK63753.1"/>
    <property type="molecule type" value="Genomic_DNA"/>
</dbReference>
<dbReference type="GO" id="GO:0009089">
    <property type="term" value="P:lysine biosynthetic process via diaminopimelate"/>
    <property type="evidence" value="ECO:0007669"/>
    <property type="project" value="UniProtKB-UniPathway"/>
</dbReference>
<evidence type="ECO:0000256" key="2">
    <source>
        <dbReference type="ARBA" id="ARBA00010219"/>
    </source>
</evidence>